<protein>
    <submittedName>
        <fullName evidence="5">Probable transcription factor At1g61730</fullName>
    </submittedName>
</protein>
<dbReference type="AlphaFoldDB" id="A0A6J1I882"/>
<feature type="region of interest" description="Disordered" evidence="2">
    <location>
        <begin position="1"/>
        <end position="43"/>
    </location>
</feature>
<proteinExistence type="inferred from homology"/>
<evidence type="ECO:0000313" key="5">
    <source>
        <dbReference type="RefSeq" id="XP_022973281.1"/>
    </source>
</evidence>
<dbReference type="OrthoDB" id="661680at2759"/>
<dbReference type="InterPro" id="IPR007592">
    <property type="entry name" value="GEBP"/>
</dbReference>
<evidence type="ECO:0000256" key="2">
    <source>
        <dbReference type="SAM" id="MobiDB-lite"/>
    </source>
</evidence>
<name>A0A6J1I882_CUCMA</name>
<keyword evidence="4" id="KW-1185">Reference proteome</keyword>
<dbReference type="InterPro" id="IPR053932">
    <property type="entry name" value="GeBP-like_DBD"/>
</dbReference>
<sequence>MASKRHSRTLNSYSSEDNSDSKYKIEEESSEESEEQSKSNNHSIKKRIKRRVLEWQEEDEIIVLQQLYEFGGSNASYSKAFYEFVKKRLSNNQVSMHQTSNKIDRFKKEYLKNECRKKENDLKFSEYHEFEVFMLSKRIWGARRSKSNGGGMKYAKGFLEYLEEMDIDIDCLTPSCLEHFKKEWEVQLLMYIELLSKKSKFNGKLMELLFTKSSHNN</sequence>
<dbReference type="Pfam" id="PF04504">
    <property type="entry name" value="GeBP-like_DBD"/>
    <property type="match status" value="1"/>
</dbReference>
<evidence type="ECO:0000313" key="4">
    <source>
        <dbReference type="Proteomes" id="UP000504608"/>
    </source>
</evidence>
<evidence type="ECO:0000259" key="3">
    <source>
        <dbReference type="Pfam" id="PF04504"/>
    </source>
</evidence>
<evidence type="ECO:0000256" key="1">
    <source>
        <dbReference type="ARBA" id="ARBA00010820"/>
    </source>
</evidence>
<accession>A0A6J1I882</accession>
<dbReference type="GO" id="GO:0005634">
    <property type="term" value="C:nucleus"/>
    <property type="evidence" value="ECO:0007669"/>
    <property type="project" value="TreeGrafter"/>
</dbReference>
<organism evidence="4 5">
    <name type="scientific">Cucurbita maxima</name>
    <name type="common">Pumpkin</name>
    <name type="synonym">Winter squash</name>
    <dbReference type="NCBI Taxonomy" id="3661"/>
    <lineage>
        <taxon>Eukaryota</taxon>
        <taxon>Viridiplantae</taxon>
        <taxon>Streptophyta</taxon>
        <taxon>Embryophyta</taxon>
        <taxon>Tracheophyta</taxon>
        <taxon>Spermatophyta</taxon>
        <taxon>Magnoliopsida</taxon>
        <taxon>eudicotyledons</taxon>
        <taxon>Gunneridae</taxon>
        <taxon>Pentapetalae</taxon>
        <taxon>rosids</taxon>
        <taxon>fabids</taxon>
        <taxon>Cucurbitales</taxon>
        <taxon>Cucurbitaceae</taxon>
        <taxon>Cucurbiteae</taxon>
        <taxon>Cucurbita</taxon>
    </lineage>
</organism>
<dbReference type="PANTHER" id="PTHR31662">
    <property type="entry name" value="BNAANNG10740D PROTEIN-RELATED"/>
    <property type="match status" value="1"/>
</dbReference>
<gene>
    <name evidence="5" type="primary">LOC111471848</name>
</gene>
<dbReference type="GeneID" id="111471848"/>
<comment type="similarity">
    <text evidence="1">Belongs to the GeBP family.</text>
</comment>
<reference evidence="5" key="1">
    <citation type="submission" date="2025-08" db="UniProtKB">
        <authorList>
            <consortium name="RefSeq"/>
        </authorList>
    </citation>
    <scope>IDENTIFICATION</scope>
    <source>
        <tissue evidence="5">Young leaves</tissue>
    </source>
</reference>
<feature type="domain" description="Glabrous enhancer-binding protein-like DBD" evidence="3">
    <location>
        <begin position="55"/>
        <end position="141"/>
    </location>
</feature>
<dbReference type="PANTHER" id="PTHR31662:SF33">
    <property type="entry name" value="DNA-BINDING STOREKEEPER PROTEIN TRANSCRIPTIONAL REGULATOR-LIKE PROTEIN"/>
    <property type="match status" value="1"/>
</dbReference>
<dbReference type="GO" id="GO:0006355">
    <property type="term" value="P:regulation of DNA-templated transcription"/>
    <property type="evidence" value="ECO:0007669"/>
    <property type="project" value="InterPro"/>
</dbReference>
<dbReference type="RefSeq" id="XP_022973281.1">
    <property type="nucleotide sequence ID" value="XM_023117513.1"/>
</dbReference>
<dbReference type="KEGG" id="cmax:111471848"/>
<dbReference type="Proteomes" id="UP000504608">
    <property type="component" value="Unplaced"/>
</dbReference>